<evidence type="ECO:0000313" key="3">
    <source>
        <dbReference type="Proteomes" id="UP001055307"/>
    </source>
</evidence>
<protein>
    <submittedName>
        <fullName evidence="2">Uncharacterized protein</fullName>
    </submittedName>
</protein>
<feature type="compositionally biased region" description="Basic and acidic residues" evidence="1">
    <location>
        <begin position="11"/>
        <end position="23"/>
    </location>
</feature>
<evidence type="ECO:0000256" key="1">
    <source>
        <dbReference type="SAM" id="MobiDB-lite"/>
    </source>
</evidence>
<organism evidence="2 3">
    <name type="scientific">Methylobacterium bullatum</name>
    <dbReference type="NCBI Taxonomy" id="570505"/>
    <lineage>
        <taxon>Bacteria</taxon>
        <taxon>Pseudomonadati</taxon>
        <taxon>Pseudomonadota</taxon>
        <taxon>Alphaproteobacteria</taxon>
        <taxon>Hyphomicrobiales</taxon>
        <taxon>Methylobacteriaceae</taxon>
        <taxon>Methylobacterium</taxon>
    </lineage>
</organism>
<reference evidence="2" key="2">
    <citation type="submission" date="2021-08" db="EMBL/GenBank/DDBJ databases">
        <authorList>
            <person name="Tani A."/>
            <person name="Ola A."/>
            <person name="Ogura Y."/>
            <person name="Katsura K."/>
            <person name="Hayashi T."/>
        </authorList>
    </citation>
    <scope>NUCLEOTIDE SEQUENCE</scope>
    <source>
        <strain evidence="2">DSM 21893</strain>
    </source>
</reference>
<dbReference type="EMBL" id="BPQF01000019">
    <property type="protein sequence ID" value="GJD41287.1"/>
    <property type="molecule type" value="Genomic_DNA"/>
</dbReference>
<gene>
    <name evidence="2" type="ORF">OICFNHDK_3770</name>
</gene>
<dbReference type="AlphaFoldDB" id="A0AAV4ZBD5"/>
<proteinExistence type="predicted"/>
<dbReference type="RefSeq" id="WP_192215686.1">
    <property type="nucleotide sequence ID" value="NZ_BPQF01000019.1"/>
</dbReference>
<reference evidence="2" key="1">
    <citation type="journal article" date="2016" name="Front. Microbiol.">
        <title>Genome Sequence of the Piezophilic, Mesophilic Sulfate-Reducing Bacterium Desulfovibrio indicus J2T.</title>
        <authorList>
            <person name="Cao J."/>
            <person name="Maignien L."/>
            <person name="Shao Z."/>
            <person name="Alain K."/>
            <person name="Jebbar M."/>
        </authorList>
    </citation>
    <scope>NUCLEOTIDE SEQUENCE</scope>
    <source>
        <strain evidence="2">DSM 21893</strain>
    </source>
</reference>
<comment type="caution">
    <text evidence="2">The sequence shown here is derived from an EMBL/GenBank/DDBJ whole genome shotgun (WGS) entry which is preliminary data.</text>
</comment>
<accession>A0AAV4ZBD5</accession>
<dbReference type="Proteomes" id="UP001055307">
    <property type="component" value="Unassembled WGS sequence"/>
</dbReference>
<sequence length="132" mass="14556">MKKRIPLGPDYHAEPGETKGHQHDVYTTKGELHGYTRIHVGTLMKSAVEDLAKALAQGDEADSRLADAMDGAMADALTIDEARWRIADLEHALTEIRGLPGEMKCDKYKIDRAQLVASNALRGITRAPRPPR</sequence>
<evidence type="ECO:0000313" key="2">
    <source>
        <dbReference type="EMBL" id="GJD41287.1"/>
    </source>
</evidence>
<feature type="region of interest" description="Disordered" evidence="1">
    <location>
        <begin position="1"/>
        <end position="23"/>
    </location>
</feature>
<keyword evidence="3" id="KW-1185">Reference proteome</keyword>
<name>A0AAV4ZBD5_9HYPH</name>